<dbReference type="InterPro" id="IPR000010">
    <property type="entry name" value="Cystatin_dom"/>
</dbReference>
<dbReference type="InterPro" id="IPR046350">
    <property type="entry name" value="Cystatin_sf"/>
</dbReference>
<dbReference type="PRINTS" id="PR00295">
    <property type="entry name" value="STEFINA"/>
</dbReference>
<dbReference type="InterPro" id="IPR018073">
    <property type="entry name" value="Prot_inh_cystat_CS"/>
</dbReference>
<evidence type="ECO:0000256" key="1">
    <source>
        <dbReference type="ARBA" id="ARBA00004496"/>
    </source>
</evidence>
<organism evidence="7 8">
    <name type="scientific">Tieghemostelium lacteum</name>
    <name type="common">Slime mold</name>
    <name type="synonym">Dictyostelium lacteum</name>
    <dbReference type="NCBI Taxonomy" id="361077"/>
    <lineage>
        <taxon>Eukaryota</taxon>
        <taxon>Amoebozoa</taxon>
        <taxon>Evosea</taxon>
        <taxon>Eumycetozoa</taxon>
        <taxon>Dictyostelia</taxon>
        <taxon>Dictyosteliales</taxon>
        <taxon>Raperosteliaceae</taxon>
        <taxon>Tieghemostelium</taxon>
    </lineage>
</organism>
<keyword evidence="8" id="KW-1185">Reference proteome</keyword>
<dbReference type="AlphaFoldDB" id="A0A151ZK97"/>
<accession>A0A151ZK97</accession>
<dbReference type="PANTHER" id="PTHR11414">
    <property type="entry name" value="CYSTATIN FAMILY MEMBER"/>
    <property type="match status" value="1"/>
</dbReference>
<dbReference type="InterPro" id="IPR001713">
    <property type="entry name" value="Prot_inh_stefin"/>
</dbReference>
<sequence>MYNKMVLPGGLHNAKPITDEVANIVSSVKAAIEAKTGESYSSFNPIEFATQTVAGVNYFVKVRTQNGCIHVRIYKDLSQTVSVHSVQTGKQITDPIEYF</sequence>
<keyword evidence="4" id="KW-0646">Protease inhibitor</keyword>
<evidence type="ECO:0000313" key="8">
    <source>
        <dbReference type="Proteomes" id="UP000076078"/>
    </source>
</evidence>
<evidence type="ECO:0000256" key="3">
    <source>
        <dbReference type="ARBA" id="ARBA00022490"/>
    </source>
</evidence>
<dbReference type="STRING" id="361077.A0A151ZK97"/>
<dbReference type="Pfam" id="PF00031">
    <property type="entry name" value="Cystatin"/>
    <property type="match status" value="1"/>
</dbReference>
<feature type="domain" description="Cystatin" evidence="6">
    <location>
        <begin position="9"/>
        <end position="78"/>
    </location>
</feature>
<keyword evidence="3" id="KW-0963">Cytoplasm</keyword>
<evidence type="ECO:0000259" key="6">
    <source>
        <dbReference type="Pfam" id="PF00031"/>
    </source>
</evidence>
<dbReference type="GO" id="GO:0005829">
    <property type="term" value="C:cytosol"/>
    <property type="evidence" value="ECO:0007669"/>
    <property type="project" value="TreeGrafter"/>
</dbReference>
<dbReference type="SUPFAM" id="SSF54403">
    <property type="entry name" value="Cystatin/monellin"/>
    <property type="match status" value="1"/>
</dbReference>
<evidence type="ECO:0000256" key="5">
    <source>
        <dbReference type="ARBA" id="ARBA00022704"/>
    </source>
</evidence>
<comment type="similarity">
    <text evidence="2">Belongs to the cystatin family.</text>
</comment>
<dbReference type="PANTHER" id="PTHR11414:SF21">
    <property type="entry name" value="CYSTATIN 14A, TANDEM DUPLICATE 1-RELATED"/>
    <property type="match status" value="1"/>
</dbReference>
<comment type="caution">
    <text evidence="7">The sequence shown here is derived from an EMBL/GenBank/DDBJ whole genome shotgun (WGS) entry which is preliminary data.</text>
</comment>
<name>A0A151ZK97_TIELA</name>
<dbReference type="GO" id="GO:0004869">
    <property type="term" value="F:cysteine-type endopeptidase inhibitor activity"/>
    <property type="evidence" value="ECO:0007669"/>
    <property type="project" value="UniProtKB-KW"/>
</dbReference>
<dbReference type="EMBL" id="LODT01000022">
    <property type="protein sequence ID" value="KYQ94357.1"/>
    <property type="molecule type" value="Genomic_DNA"/>
</dbReference>
<evidence type="ECO:0000256" key="2">
    <source>
        <dbReference type="ARBA" id="ARBA00009403"/>
    </source>
</evidence>
<evidence type="ECO:0000313" key="7">
    <source>
        <dbReference type="EMBL" id="KYQ94357.1"/>
    </source>
</evidence>
<evidence type="ECO:0000256" key="4">
    <source>
        <dbReference type="ARBA" id="ARBA00022690"/>
    </source>
</evidence>
<dbReference type="InParanoid" id="A0A151ZK97"/>
<dbReference type="Proteomes" id="UP000076078">
    <property type="component" value="Unassembled WGS sequence"/>
</dbReference>
<keyword evidence="5" id="KW-0789">Thiol protease inhibitor</keyword>
<proteinExistence type="inferred from homology"/>
<reference evidence="7 8" key="1">
    <citation type="submission" date="2015-12" db="EMBL/GenBank/DDBJ databases">
        <title>Dictyostelia acquired genes for synthesis and detection of signals that induce cell-type specialization by lateral gene transfer from prokaryotes.</title>
        <authorList>
            <person name="Gloeckner G."/>
            <person name="Schaap P."/>
        </authorList>
    </citation>
    <scope>NUCLEOTIDE SEQUENCE [LARGE SCALE GENOMIC DNA]</scope>
    <source>
        <strain evidence="7 8">TK</strain>
    </source>
</reference>
<dbReference type="OrthoDB" id="30696at2759"/>
<dbReference type="PROSITE" id="PS00287">
    <property type="entry name" value="CYSTATIN"/>
    <property type="match status" value="1"/>
</dbReference>
<protein>
    <submittedName>
        <fullName evidence="7">Cystatin A2</fullName>
    </submittedName>
</protein>
<comment type="subcellular location">
    <subcellularLocation>
        <location evidence="1">Cytoplasm</location>
    </subcellularLocation>
</comment>
<dbReference type="OMA" id="DNRYMHL"/>
<dbReference type="Gene3D" id="3.10.450.10">
    <property type="match status" value="1"/>
</dbReference>
<dbReference type="FunFam" id="3.10.450.10:FF:000001">
    <property type="entry name" value="Cystatin-A"/>
    <property type="match status" value="1"/>
</dbReference>
<gene>
    <name evidence="7" type="ORF">DLAC_04654</name>
</gene>